<dbReference type="EMBL" id="PGOL01001856">
    <property type="protein sequence ID" value="PKI53500.1"/>
    <property type="molecule type" value="Genomic_DNA"/>
</dbReference>
<evidence type="ECO:0000313" key="2">
    <source>
        <dbReference type="Proteomes" id="UP000233551"/>
    </source>
</evidence>
<sequence>MVMRFLEVMPESAICLAKEDAELGWTGGSRWQSSAEGKGASRHMTGCLENFSRTIPIKGGAPVYIPNEGMDRTSRRTIGMGELQGGSII</sequence>
<evidence type="ECO:0000313" key="1">
    <source>
        <dbReference type="EMBL" id="PKI53500.1"/>
    </source>
</evidence>
<dbReference type="Proteomes" id="UP000233551">
    <property type="component" value="Unassembled WGS sequence"/>
</dbReference>
<protein>
    <submittedName>
        <fullName evidence="1">Uncharacterized protein</fullName>
    </submittedName>
</protein>
<gene>
    <name evidence="1" type="ORF">CRG98_026106</name>
</gene>
<organism evidence="1 2">
    <name type="scientific">Punica granatum</name>
    <name type="common">Pomegranate</name>
    <dbReference type="NCBI Taxonomy" id="22663"/>
    <lineage>
        <taxon>Eukaryota</taxon>
        <taxon>Viridiplantae</taxon>
        <taxon>Streptophyta</taxon>
        <taxon>Embryophyta</taxon>
        <taxon>Tracheophyta</taxon>
        <taxon>Spermatophyta</taxon>
        <taxon>Magnoliopsida</taxon>
        <taxon>eudicotyledons</taxon>
        <taxon>Gunneridae</taxon>
        <taxon>Pentapetalae</taxon>
        <taxon>rosids</taxon>
        <taxon>malvids</taxon>
        <taxon>Myrtales</taxon>
        <taxon>Lythraceae</taxon>
        <taxon>Punica</taxon>
    </lineage>
</organism>
<dbReference type="AlphaFoldDB" id="A0A2I0JC52"/>
<name>A0A2I0JC52_PUNGR</name>
<reference evidence="1 2" key="1">
    <citation type="submission" date="2017-11" db="EMBL/GenBank/DDBJ databases">
        <title>De-novo sequencing of pomegranate (Punica granatum L.) genome.</title>
        <authorList>
            <person name="Akparov Z."/>
            <person name="Amiraslanov A."/>
            <person name="Hajiyeva S."/>
            <person name="Abbasov M."/>
            <person name="Kaur K."/>
            <person name="Hamwieh A."/>
            <person name="Solovyev V."/>
            <person name="Salamov A."/>
            <person name="Braich B."/>
            <person name="Kosarev P."/>
            <person name="Mahmoud A."/>
            <person name="Hajiyev E."/>
            <person name="Babayeva S."/>
            <person name="Izzatullayeva V."/>
            <person name="Mammadov A."/>
            <person name="Mammadov A."/>
            <person name="Sharifova S."/>
            <person name="Ojaghi J."/>
            <person name="Eynullazada K."/>
            <person name="Bayramov B."/>
            <person name="Abdulazimova A."/>
            <person name="Shahmuradov I."/>
        </authorList>
    </citation>
    <scope>NUCLEOTIDE SEQUENCE [LARGE SCALE GENOMIC DNA]</scope>
    <source>
        <strain evidence="2">cv. AG2017</strain>
        <tissue evidence="1">Leaf</tissue>
    </source>
</reference>
<accession>A0A2I0JC52</accession>
<comment type="caution">
    <text evidence="1">The sequence shown here is derived from an EMBL/GenBank/DDBJ whole genome shotgun (WGS) entry which is preliminary data.</text>
</comment>
<keyword evidence="2" id="KW-1185">Reference proteome</keyword>
<proteinExistence type="predicted"/>